<keyword evidence="1" id="KW-0732">Signal</keyword>
<evidence type="ECO:0000256" key="2">
    <source>
        <dbReference type="ARBA" id="ARBA00023157"/>
    </source>
</evidence>
<dbReference type="CDD" id="cd06530">
    <property type="entry name" value="S26_SPase_I"/>
    <property type="match status" value="1"/>
</dbReference>
<keyword evidence="3" id="KW-1133">Transmembrane helix</keyword>
<feature type="transmembrane region" description="Helical" evidence="3">
    <location>
        <begin position="244"/>
        <end position="265"/>
    </location>
</feature>
<dbReference type="AlphaFoldDB" id="A0A1G6GPV9"/>
<name>A0A1G6GPV9_9MICO</name>
<evidence type="ECO:0000313" key="5">
    <source>
        <dbReference type="EMBL" id="SDB83989.1"/>
    </source>
</evidence>
<dbReference type="Proteomes" id="UP000183203">
    <property type="component" value="Unassembled WGS sequence"/>
</dbReference>
<evidence type="ECO:0000313" key="6">
    <source>
        <dbReference type="Proteomes" id="UP000183203"/>
    </source>
</evidence>
<dbReference type="RefSeq" id="WP_058230825.1">
    <property type="nucleotide sequence ID" value="NZ_FMYG01000001.1"/>
</dbReference>
<proteinExistence type="predicted"/>
<dbReference type="InterPro" id="IPR006558">
    <property type="entry name" value="LamG-like"/>
</dbReference>
<keyword evidence="3" id="KW-0472">Membrane</keyword>
<dbReference type="GO" id="GO:0004252">
    <property type="term" value="F:serine-type endopeptidase activity"/>
    <property type="evidence" value="ECO:0007669"/>
    <property type="project" value="InterPro"/>
</dbReference>
<protein>
    <submittedName>
        <fullName evidence="5">Peptidase S24-like</fullName>
    </submittedName>
</protein>
<evidence type="ECO:0000256" key="1">
    <source>
        <dbReference type="ARBA" id="ARBA00022729"/>
    </source>
</evidence>
<feature type="transmembrane region" description="Helical" evidence="3">
    <location>
        <begin position="21"/>
        <end position="45"/>
    </location>
</feature>
<feature type="transmembrane region" description="Helical" evidence="3">
    <location>
        <begin position="286"/>
        <end position="311"/>
    </location>
</feature>
<dbReference type="GO" id="GO:0006465">
    <property type="term" value="P:signal peptide processing"/>
    <property type="evidence" value="ECO:0007669"/>
    <property type="project" value="InterPro"/>
</dbReference>
<accession>A0A1G6GPV9</accession>
<gene>
    <name evidence="5" type="ORF">SAMN05216418_0525</name>
</gene>
<sequence length="568" mass="59790">MSGDAPAPVLRARARHALFTAAIATALVAVAIAAAFSVLGVRLFAIQTPSMGQTAPVGSLIVAHAQSRYDIGDIVTFTIDDRTITHRLVGSSGSTFTTKGDLNGSPDGWSLSPDAILGRAVAIAPGWGFALTAAPWLLVGAIITEAVSSLRRAQPWVWSVRLLGWSLSTTLISLILRPWFNVRLLDWRPAESGDGVVMHVVNTGILPLIADTTRLGSGQDAAVLTTTRLANGAYTLAPTPDPSWPVRLLLVAVCLLPFLVALLVRPPDMLSTTGLRPRPDRRAGRVVLPLSALTVLAVVVLVTVSTSMSAFAASIRNGTDTAGTNPFFSCRLAEAAVGAPSTWAAFALSGTGSLTEADFSGNGRTGVFEKPRTTTSSVGCVRDTPKASVTFDGSQCVYVAGSQRNPNTFSLEAWFQTSSTSNGRIIGFGDGASWSSEGRWDRLVYLDAAGRVVFGVFPGTSVTVASPAGSDYADGAWHHVVATLSSGGMALYVDGELVDSRTGYTTGQNYTGTWKIGCGRLTYWTNGRNIGVSDYNGPDHFTGRIQYAAIFTSALTAAQVRAHYFAGR</sequence>
<dbReference type="Pfam" id="PF13385">
    <property type="entry name" value="Laminin_G_3"/>
    <property type="match status" value="1"/>
</dbReference>
<feature type="transmembrane region" description="Helical" evidence="3">
    <location>
        <begin position="127"/>
        <end position="150"/>
    </location>
</feature>
<dbReference type="SMART" id="SM00560">
    <property type="entry name" value="LamGL"/>
    <property type="match status" value="1"/>
</dbReference>
<dbReference type="SUPFAM" id="SSF49899">
    <property type="entry name" value="Concanavalin A-like lectins/glucanases"/>
    <property type="match status" value="1"/>
</dbReference>
<dbReference type="STRING" id="993073.AS029_01430"/>
<dbReference type="OrthoDB" id="9802683at2"/>
<feature type="domain" description="LamG-like jellyroll fold" evidence="4">
    <location>
        <begin position="407"/>
        <end position="558"/>
    </location>
</feature>
<evidence type="ECO:0000259" key="4">
    <source>
        <dbReference type="SMART" id="SM00560"/>
    </source>
</evidence>
<reference evidence="5 6" key="1">
    <citation type="submission" date="2016-09" db="EMBL/GenBank/DDBJ databases">
        <authorList>
            <person name="Capua I."/>
            <person name="De Benedictis P."/>
            <person name="Joannis T."/>
            <person name="Lombin L.H."/>
            <person name="Cattoli G."/>
        </authorList>
    </citation>
    <scope>NUCLEOTIDE SEQUENCE [LARGE SCALE GENOMIC DNA]</scope>
    <source>
        <strain evidence="5 6">NIO-1002</strain>
    </source>
</reference>
<evidence type="ECO:0000256" key="3">
    <source>
        <dbReference type="SAM" id="Phobius"/>
    </source>
</evidence>
<keyword evidence="3" id="KW-0812">Transmembrane</keyword>
<feature type="transmembrane region" description="Helical" evidence="3">
    <location>
        <begin position="162"/>
        <end position="180"/>
    </location>
</feature>
<dbReference type="Gene3D" id="2.60.120.200">
    <property type="match status" value="1"/>
</dbReference>
<dbReference type="InterPro" id="IPR013320">
    <property type="entry name" value="ConA-like_dom_sf"/>
</dbReference>
<dbReference type="EMBL" id="FMYG01000001">
    <property type="protein sequence ID" value="SDB83989.1"/>
    <property type="molecule type" value="Genomic_DNA"/>
</dbReference>
<dbReference type="InterPro" id="IPR019533">
    <property type="entry name" value="Peptidase_S26"/>
</dbReference>
<keyword evidence="2" id="KW-1015">Disulfide bond</keyword>
<organism evidence="5 6">
    <name type="scientific">Microbacterium enclense</name>
    <dbReference type="NCBI Taxonomy" id="993073"/>
    <lineage>
        <taxon>Bacteria</taxon>
        <taxon>Bacillati</taxon>
        <taxon>Actinomycetota</taxon>
        <taxon>Actinomycetes</taxon>
        <taxon>Micrococcales</taxon>
        <taxon>Microbacteriaceae</taxon>
        <taxon>Microbacterium</taxon>
    </lineage>
</organism>